<sequence length="367" mass="40292">LFGYNANTKVCVMYAPIASATKQLSLVNTPLVPVLLSGTFGSDVVSGAMKASTASDCYKLCVPSQNLCFASVFDSATKTCTYVQPSFDAASTLGWIIPKTLPDTMATVNQVDFYVTAHQDDHELFMSAPIYYSIKDPTTKSVFVYLSAGDADQKDGWWQARETGTLAATRTWVNMFGKFSPTAVNTTVLVKGHHIQKISIGNVVHYFLRLSEDNLEEVLNSNKKKAPFDQPNEFYADAQAVKDVLKAIIVAEATKVSKVTAHYSDFLVDPNGDHSLHVASGRILAELLDADTLFNECISQIPYFGYQHWLDTVNMNDPEMSAQRAAWLNLGVGILTQYPRDVWSDHSVALGRTYTGSAKFTLVACAF</sequence>
<comment type="caution">
    <text evidence="1">The sequence shown here is derived from an EMBL/GenBank/DDBJ whole genome shotgun (WGS) entry which is preliminary data.</text>
</comment>
<name>A0A418AIZ5_9STRA</name>
<dbReference type="VEuPathDB" id="FungiDB:H310_05155"/>
<dbReference type="Proteomes" id="UP000285060">
    <property type="component" value="Unassembled WGS sequence"/>
</dbReference>
<organism evidence="1 2">
    <name type="scientific">Aphanomyces invadans</name>
    <dbReference type="NCBI Taxonomy" id="157072"/>
    <lineage>
        <taxon>Eukaryota</taxon>
        <taxon>Sar</taxon>
        <taxon>Stramenopiles</taxon>
        <taxon>Oomycota</taxon>
        <taxon>Saprolegniomycetes</taxon>
        <taxon>Saprolegniales</taxon>
        <taxon>Verrucalvaceae</taxon>
        <taxon>Aphanomyces</taxon>
    </lineage>
</organism>
<dbReference type="InterPro" id="IPR024078">
    <property type="entry name" value="LmbE-like_dom_sf"/>
</dbReference>
<protein>
    <recommendedName>
        <fullName evidence="3">Apple domain-containing protein</fullName>
    </recommendedName>
</protein>
<keyword evidence="2" id="KW-1185">Reference proteome</keyword>
<reference evidence="1 2" key="1">
    <citation type="submission" date="2018-08" db="EMBL/GenBank/DDBJ databases">
        <title>Aphanomyces genome sequencing and annotation.</title>
        <authorList>
            <person name="Minardi D."/>
            <person name="Oidtmann B."/>
            <person name="Van Der Giezen M."/>
            <person name="Studholme D.J."/>
        </authorList>
    </citation>
    <scope>NUCLEOTIDE SEQUENCE [LARGE SCALE GENOMIC DNA]</scope>
    <source>
        <strain evidence="1 2">NJM0002</strain>
    </source>
</reference>
<proteinExistence type="predicted"/>
<dbReference type="Gene3D" id="3.40.50.10320">
    <property type="entry name" value="LmbE-like"/>
    <property type="match status" value="1"/>
</dbReference>
<accession>A0A418AIZ5</accession>
<dbReference type="EMBL" id="QUSY01002001">
    <property type="protein sequence ID" value="RHY22783.1"/>
    <property type="molecule type" value="Genomic_DNA"/>
</dbReference>
<evidence type="ECO:0000313" key="1">
    <source>
        <dbReference type="EMBL" id="RHY22783.1"/>
    </source>
</evidence>
<evidence type="ECO:0000313" key="2">
    <source>
        <dbReference type="Proteomes" id="UP000285060"/>
    </source>
</evidence>
<evidence type="ECO:0008006" key="3">
    <source>
        <dbReference type="Google" id="ProtNLM"/>
    </source>
</evidence>
<gene>
    <name evidence="1" type="ORF">DYB32_009397</name>
</gene>
<dbReference type="AlphaFoldDB" id="A0A418AIZ5"/>
<feature type="non-terminal residue" evidence="1">
    <location>
        <position position="1"/>
    </location>
</feature>